<dbReference type="EMBL" id="JAWDJR010000003">
    <property type="protein sequence ID" value="KAK9977712.1"/>
    <property type="molecule type" value="Genomic_DNA"/>
</dbReference>
<dbReference type="PROSITE" id="PS51720">
    <property type="entry name" value="G_AIG1"/>
    <property type="match status" value="1"/>
</dbReference>
<dbReference type="Gene3D" id="3.40.50.300">
    <property type="entry name" value="P-loop containing nucleotide triphosphate hydrolases"/>
    <property type="match status" value="1"/>
</dbReference>
<dbReference type="PANTHER" id="PTHR10903">
    <property type="entry name" value="GTPASE, IMAP FAMILY MEMBER-RELATED"/>
    <property type="match status" value="1"/>
</dbReference>
<accession>A0AAW2AW26</accession>
<gene>
    <name evidence="5" type="ORF">ABG768_019512</name>
</gene>
<dbReference type="AlphaFoldDB" id="A0AAW2AW26"/>
<keyword evidence="3" id="KW-0342">GTP-binding</keyword>
<organism evidence="5 6">
    <name type="scientific">Culter alburnus</name>
    <name type="common">Topmouth culter</name>
    <dbReference type="NCBI Taxonomy" id="194366"/>
    <lineage>
        <taxon>Eukaryota</taxon>
        <taxon>Metazoa</taxon>
        <taxon>Chordata</taxon>
        <taxon>Craniata</taxon>
        <taxon>Vertebrata</taxon>
        <taxon>Euteleostomi</taxon>
        <taxon>Actinopterygii</taxon>
        <taxon>Neopterygii</taxon>
        <taxon>Teleostei</taxon>
        <taxon>Ostariophysi</taxon>
        <taxon>Cypriniformes</taxon>
        <taxon>Xenocyprididae</taxon>
        <taxon>Xenocypridinae</taxon>
        <taxon>Culter</taxon>
    </lineage>
</organism>
<keyword evidence="6" id="KW-1185">Reference proteome</keyword>
<sequence length="99" mass="10773">MDELRIVLLGKQGAGKSASGNTLLRKQSFHTAASSKPVTEASMSTSTVDKQTIKVIDTPGWCDDSSLFESDVKQEIIKCINMSSPGLHVFLLVLPVFYQ</sequence>
<name>A0AAW2AW26_CULAL</name>
<protein>
    <recommendedName>
        <fullName evidence="4">AIG1-type G domain-containing protein</fullName>
    </recommendedName>
</protein>
<dbReference type="PANTHER" id="PTHR10903:SF188">
    <property type="entry name" value="GTPASE IMAP FAMILY MEMBER 2-LIKE-RELATED"/>
    <property type="match status" value="1"/>
</dbReference>
<dbReference type="InterPro" id="IPR045058">
    <property type="entry name" value="GIMA/IAN/Toc"/>
</dbReference>
<evidence type="ECO:0000313" key="5">
    <source>
        <dbReference type="EMBL" id="KAK9977712.1"/>
    </source>
</evidence>
<dbReference type="Pfam" id="PF04548">
    <property type="entry name" value="AIG1"/>
    <property type="match status" value="1"/>
</dbReference>
<dbReference type="GO" id="GO:0005525">
    <property type="term" value="F:GTP binding"/>
    <property type="evidence" value="ECO:0007669"/>
    <property type="project" value="UniProtKB-KW"/>
</dbReference>
<proteinExistence type="inferred from homology"/>
<dbReference type="SUPFAM" id="SSF52540">
    <property type="entry name" value="P-loop containing nucleoside triphosphate hydrolases"/>
    <property type="match status" value="1"/>
</dbReference>
<evidence type="ECO:0000256" key="1">
    <source>
        <dbReference type="ARBA" id="ARBA00008535"/>
    </source>
</evidence>
<comment type="similarity">
    <text evidence="1">Belongs to the TRAFAC class TrmE-Era-EngA-EngB-Septin-like GTPase superfamily. AIG1/Toc34/Toc159-like paraseptin GTPase family. IAN subfamily.</text>
</comment>
<evidence type="ECO:0000313" key="6">
    <source>
        <dbReference type="Proteomes" id="UP001479290"/>
    </source>
</evidence>
<evidence type="ECO:0000256" key="3">
    <source>
        <dbReference type="ARBA" id="ARBA00023134"/>
    </source>
</evidence>
<feature type="domain" description="AIG1-type G" evidence="4">
    <location>
        <begin position="1"/>
        <end position="99"/>
    </location>
</feature>
<evidence type="ECO:0000259" key="4">
    <source>
        <dbReference type="PROSITE" id="PS51720"/>
    </source>
</evidence>
<reference evidence="5 6" key="1">
    <citation type="submission" date="2024-05" db="EMBL/GenBank/DDBJ databases">
        <title>A high-quality chromosomal-level genome assembly of Topmouth culter (Culter alburnus).</title>
        <authorList>
            <person name="Zhao H."/>
        </authorList>
    </citation>
    <scope>NUCLEOTIDE SEQUENCE [LARGE SCALE GENOMIC DNA]</scope>
    <source>
        <strain evidence="5">CATC2023</strain>
        <tissue evidence="5">Muscle</tissue>
    </source>
</reference>
<comment type="caution">
    <text evidence="5">The sequence shown here is derived from an EMBL/GenBank/DDBJ whole genome shotgun (WGS) entry which is preliminary data.</text>
</comment>
<dbReference type="InterPro" id="IPR027417">
    <property type="entry name" value="P-loop_NTPase"/>
</dbReference>
<dbReference type="InterPro" id="IPR006703">
    <property type="entry name" value="G_AIG1"/>
</dbReference>
<evidence type="ECO:0000256" key="2">
    <source>
        <dbReference type="ARBA" id="ARBA00022741"/>
    </source>
</evidence>
<keyword evidence="2" id="KW-0547">Nucleotide-binding</keyword>
<dbReference type="Proteomes" id="UP001479290">
    <property type="component" value="Unassembled WGS sequence"/>
</dbReference>